<feature type="compositionally biased region" description="Polar residues" evidence="5">
    <location>
        <begin position="68"/>
        <end position="86"/>
    </location>
</feature>
<dbReference type="PANTHER" id="PTHR47424">
    <property type="entry name" value="REGULATORY PROTEIN GAL4"/>
    <property type="match status" value="1"/>
</dbReference>
<keyword evidence="8" id="KW-1185">Reference proteome</keyword>
<evidence type="ECO:0000256" key="5">
    <source>
        <dbReference type="SAM" id="MobiDB-lite"/>
    </source>
</evidence>
<feature type="region of interest" description="Disordered" evidence="5">
    <location>
        <begin position="687"/>
        <end position="727"/>
    </location>
</feature>
<dbReference type="InterPro" id="IPR036864">
    <property type="entry name" value="Zn2-C6_fun-type_DNA-bd_sf"/>
</dbReference>
<evidence type="ECO:0000256" key="2">
    <source>
        <dbReference type="ARBA" id="ARBA00023015"/>
    </source>
</evidence>
<organism evidence="7 8">
    <name type="scientific">Pseudovirgaria hyperparasitica</name>
    <dbReference type="NCBI Taxonomy" id="470096"/>
    <lineage>
        <taxon>Eukaryota</taxon>
        <taxon>Fungi</taxon>
        <taxon>Dikarya</taxon>
        <taxon>Ascomycota</taxon>
        <taxon>Pezizomycotina</taxon>
        <taxon>Dothideomycetes</taxon>
        <taxon>Dothideomycetes incertae sedis</taxon>
        <taxon>Acrospermales</taxon>
        <taxon>Acrospermaceae</taxon>
        <taxon>Pseudovirgaria</taxon>
    </lineage>
</organism>
<dbReference type="GO" id="GO:0006351">
    <property type="term" value="P:DNA-templated transcription"/>
    <property type="evidence" value="ECO:0007669"/>
    <property type="project" value="InterPro"/>
</dbReference>
<dbReference type="Pfam" id="PF00172">
    <property type="entry name" value="Zn_clus"/>
    <property type="match status" value="1"/>
</dbReference>
<dbReference type="GeneID" id="54483812"/>
<dbReference type="EMBL" id="ML996572">
    <property type="protein sequence ID" value="KAF2757923.1"/>
    <property type="molecule type" value="Genomic_DNA"/>
</dbReference>
<dbReference type="PROSITE" id="PS00463">
    <property type="entry name" value="ZN2_CY6_FUNGAL_1"/>
    <property type="match status" value="1"/>
</dbReference>
<dbReference type="GO" id="GO:0008270">
    <property type="term" value="F:zinc ion binding"/>
    <property type="evidence" value="ECO:0007669"/>
    <property type="project" value="InterPro"/>
</dbReference>
<dbReference type="Gene3D" id="4.10.240.10">
    <property type="entry name" value="Zn(2)-C6 fungal-type DNA-binding domain"/>
    <property type="match status" value="1"/>
</dbReference>
<dbReference type="PANTHER" id="PTHR47424:SF9">
    <property type="entry name" value="TAH-2"/>
    <property type="match status" value="1"/>
</dbReference>
<evidence type="ECO:0000256" key="4">
    <source>
        <dbReference type="ARBA" id="ARBA00023242"/>
    </source>
</evidence>
<dbReference type="CDD" id="cd00067">
    <property type="entry name" value="GAL4"/>
    <property type="match status" value="1"/>
</dbReference>
<dbReference type="Proteomes" id="UP000799437">
    <property type="component" value="Unassembled WGS sequence"/>
</dbReference>
<dbReference type="SUPFAM" id="SSF57701">
    <property type="entry name" value="Zn2/Cys6 DNA-binding domain"/>
    <property type="match status" value="1"/>
</dbReference>
<keyword evidence="1" id="KW-0479">Metal-binding</keyword>
<proteinExistence type="predicted"/>
<evidence type="ECO:0000256" key="3">
    <source>
        <dbReference type="ARBA" id="ARBA00023163"/>
    </source>
</evidence>
<sequence length="878" mass="96870">MTRPKVPPEQRQRTAQACESCKRRKQKCNGLQPCNTCGKRNFSCIYSERDPESPNSTAPPIKKPKLGQPQSSPTRSNATIGQSPAQRSDGYKSPPATLPKPISRLPLAPVAKRQTSFELSVRNGGSELLETSLKQSSQFPADMPNARNMSFATTQSAPDEEAIVYSQTRMLQDPTGRLLYVGDSATLSFLQLVRMMVENITGPTPFTTDPRRHRIQESQFTLSPNTRQTQLLPDSRTALVLVDSFFTNTHGMLQIFDRKSFRASMEACYSDPLNAQPSWLCLLNLVFAIGLTLATPRPSTPEQAIIEKLRREPQDRGELFFLNAKNFCDPVSGFEDADFWSVQALLLIAYYMLAKAKRNASFAYLGMAVRSAYALGLHKEETTSIFSAQEQAARRNTWRSLYILDRFISCHLGRPVAISEDECSGNCLRPGQGEPAANGNRKPSISDGDGFDRVAGSAQEAAVRSCSVIGSILKRVYQQRKINTSLATEFAEILKQWPVALSPNLQWRQAQQASPATGMAILHVNILYCHSIILLTRPFFLFILNRETRTAPGPSSGPDESRKNTKMEKFAESCLIASVHTVVLIHNAFKAGYLPQRDPFVVYFLLAASLVILSNDFVELYANKSADECIQQAIAIMAYCGEADPHANRLIFIITSFRDEVVKQRQKRVQKAMQKPNFSHIQPQAVQNAANGQHKKSDSQQLSPHTSINQTTEIPGQPMQRPTEANTDWNNTHYKFAMPAPPQPPPNALEPNITTHAFVNTTFNKPSPLSPVTFSPPSNVSALNASPVSHAMLTAVSAGLPGPLDTHTSLSSFLDISALDNTVIPYLTSEDGSCIEENLDFDTLWTWPGANGTGGETWKSDVQGVSDSNVPLFGLVDT</sequence>
<feature type="domain" description="Zn(2)-C6 fungal-type" evidence="6">
    <location>
        <begin position="17"/>
        <end position="46"/>
    </location>
</feature>
<evidence type="ECO:0000256" key="1">
    <source>
        <dbReference type="ARBA" id="ARBA00022723"/>
    </source>
</evidence>
<dbReference type="CDD" id="cd12148">
    <property type="entry name" value="fungal_TF_MHR"/>
    <property type="match status" value="1"/>
</dbReference>
<dbReference type="Pfam" id="PF04082">
    <property type="entry name" value="Fungal_trans"/>
    <property type="match status" value="1"/>
</dbReference>
<gene>
    <name evidence="7" type="ORF">EJ05DRAFT_464827</name>
</gene>
<keyword evidence="3" id="KW-0804">Transcription</keyword>
<feature type="compositionally biased region" description="Polar residues" evidence="5">
    <location>
        <begin position="699"/>
        <end position="714"/>
    </location>
</feature>
<evidence type="ECO:0000259" key="6">
    <source>
        <dbReference type="PROSITE" id="PS50048"/>
    </source>
</evidence>
<dbReference type="InterPro" id="IPR051127">
    <property type="entry name" value="Fungal_SecMet_Regulators"/>
</dbReference>
<dbReference type="InterPro" id="IPR001138">
    <property type="entry name" value="Zn2Cys6_DnaBD"/>
</dbReference>
<dbReference type="SMART" id="SM00906">
    <property type="entry name" value="Fungal_trans"/>
    <property type="match status" value="1"/>
</dbReference>
<dbReference type="AlphaFoldDB" id="A0A6A6W5P6"/>
<dbReference type="GO" id="GO:0000978">
    <property type="term" value="F:RNA polymerase II cis-regulatory region sequence-specific DNA binding"/>
    <property type="evidence" value="ECO:0007669"/>
    <property type="project" value="TreeGrafter"/>
</dbReference>
<accession>A0A6A6W5P6</accession>
<feature type="region of interest" description="Disordered" evidence="5">
    <location>
        <begin position="45"/>
        <end position="107"/>
    </location>
</feature>
<evidence type="ECO:0000313" key="8">
    <source>
        <dbReference type="Proteomes" id="UP000799437"/>
    </source>
</evidence>
<dbReference type="OrthoDB" id="4064873at2759"/>
<dbReference type="SMART" id="SM00066">
    <property type="entry name" value="GAL4"/>
    <property type="match status" value="1"/>
</dbReference>
<dbReference type="InterPro" id="IPR007219">
    <property type="entry name" value="XnlR_reg_dom"/>
</dbReference>
<dbReference type="GO" id="GO:0000981">
    <property type="term" value="F:DNA-binding transcription factor activity, RNA polymerase II-specific"/>
    <property type="evidence" value="ECO:0007669"/>
    <property type="project" value="InterPro"/>
</dbReference>
<name>A0A6A6W5P6_9PEZI</name>
<dbReference type="RefSeq" id="XP_033600374.1">
    <property type="nucleotide sequence ID" value="XM_033742758.1"/>
</dbReference>
<reference evidence="7" key="1">
    <citation type="journal article" date="2020" name="Stud. Mycol.">
        <title>101 Dothideomycetes genomes: a test case for predicting lifestyles and emergence of pathogens.</title>
        <authorList>
            <person name="Haridas S."/>
            <person name="Albert R."/>
            <person name="Binder M."/>
            <person name="Bloem J."/>
            <person name="Labutti K."/>
            <person name="Salamov A."/>
            <person name="Andreopoulos B."/>
            <person name="Baker S."/>
            <person name="Barry K."/>
            <person name="Bills G."/>
            <person name="Bluhm B."/>
            <person name="Cannon C."/>
            <person name="Castanera R."/>
            <person name="Culley D."/>
            <person name="Daum C."/>
            <person name="Ezra D."/>
            <person name="Gonzalez J."/>
            <person name="Henrissat B."/>
            <person name="Kuo A."/>
            <person name="Liang C."/>
            <person name="Lipzen A."/>
            <person name="Lutzoni F."/>
            <person name="Magnuson J."/>
            <person name="Mondo S."/>
            <person name="Nolan M."/>
            <person name="Ohm R."/>
            <person name="Pangilinan J."/>
            <person name="Park H.-J."/>
            <person name="Ramirez L."/>
            <person name="Alfaro M."/>
            <person name="Sun H."/>
            <person name="Tritt A."/>
            <person name="Yoshinaga Y."/>
            <person name="Zwiers L.-H."/>
            <person name="Turgeon B."/>
            <person name="Goodwin S."/>
            <person name="Spatafora J."/>
            <person name="Crous P."/>
            <person name="Grigoriev I."/>
        </authorList>
    </citation>
    <scope>NUCLEOTIDE SEQUENCE</scope>
    <source>
        <strain evidence="7">CBS 121739</strain>
    </source>
</reference>
<dbReference type="GO" id="GO:0005634">
    <property type="term" value="C:nucleus"/>
    <property type="evidence" value="ECO:0007669"/>
    <property type="project" value="TreeGrafter"/>
</dbReference>
<dbReference type="PROSITE" id="PS50048">
    <property type="entry name" value="ZN2_CY6_FUNGAL_2"/>
    <property type="match status" value="1"/>
</dbReference>
<keyword evidence="2" id="KW-0805">Transcription regulation</keyword>
<protein>
    <recommendedName>
        <fullName evidence="6">Zn(2)-C6 fungal-type domain-containing protein</fullName>
    </recommendedName>
</protein>
<evidence type="ECO:0000313" key="7">
    <source>
        <dbReference type="EMBL" id="KAF2757923.1"/>
    </source>
</evidence>
<keyword evidence="4" id="KW-0539">Nucleus</keyword>
<dbReference type="GO" id="GO:0000435">
    <property type="term" value="P:positive regulation of transcription from RNA polymerase II promoter by galactose"/>
    <property type="evidence" value="ECO:0007669"/>
    <property type="project" value="TreeGrafter"/>
</dbReference>